<organism evidence="1 2">
    <name type="scientific">Aphanomyces astaci</name>
    <name type="common">Crayfish plague agent</name>
    <dbReference type="NCBI Taxonomy" id="112090"/>
    <lineage>
        <taxon>Eukaryota</taxon>
        <taxon>Sar</taxon>
        <taxon>Stramenopiles</taxon>
        <taxon>Oomycota</taxon>
        <taxon>Saprolegniomycetes</taxon>
        <taxon>Saprolegniales</taxon>
        <taxon>Verrucalvaceae</taxon>
        <taxon>Aphanomyces</taxon>
    </lineage>
</organism>
<name>A0A9X8E7V7_APHAT</name>
<feature type="non-terminal residue" evidence="1">
    <location>
        <position position="1"/>
    </location>
</feature>
<reference evidence="1 2" key="1">
    <citation type="journal article" date="2018" name="J. Invertebr. Pathol.">
        <title>New genotyping method for the causative agent of crayfish plague (Aphanomyces astaci) based on whole genome data.</title>
        <authorList>
            <person name="Minardi D."/>
            <person name="Studholme D.J."/>
            <person name="van der Giezen M."/>
            <person name="Pretto T."/>
            <person name="Oidtmann B."/>
        </authorList>
    </citation>
    <scope>NUCLEOTIDE SEQUENCE [LARGE SCALE GENOMIC DNA]</scope>
    <source>
        <strain evidence="1 2">KB13</strain>
    </source>
</reference>
<gene>
    <name evidence="1" type="ORF">DYB28_010545</name>
</gene>
<dbReference type="Proteomes" id="UP000275652">
    <property type="component" value="Unassembled WGS sequence"/>
</dbReference>
<comment type="caution">
    <text evidence="1">The sequence shown here is derived from an EMBL/GenBank/DDBJ whole genome shotgun (WGS) entry which is preliminary data.</text>
</comment>
<evidence type="ECO:0000313" key="2">
    <source>
        <dbReference type="Proteomes" id="UP000275652"/>
    </source>
</evidence>
<evidence type="ECO:0000313" key="1">
    <source>
        <dbReference type="EMBL" id="RLO10746.1"/>
    </source>
</evidence>
<proteinExistence type="predicted"/>
<dbReference type="EMBL" id="QUTI01017321">
    <property type="protein sequence ID" value="RLO10746.1"/>
    <property type="molecule type" value="Genomic_DNA"/>
</dbReference>
<sequence>LQAVLKQYLDGISVNEQVMSSINPLLVVNGRLTLNQSNTPATTELTHTIVDANHMVSTNRVSGRHA</sequence>
<accession>A0A9X8E7V7</accession>
<dbReference type="AlphaFoldDB" id="A0A9X8E7V7"/>
<protein>
    <submittedName>
        <fullName evidence="1">Uncharacterized protein</fullName>
    </submittedName>
</protein>